<organism evidence="2 3">
    <name type="scientific">Actinomadura hallensis</name>
    <dbReference type="NCBI Taxonomy" id="337895"/>
    <lineage>
        <taxon>Bacteria</taxon>
        <taxon>Bacillati</taxon>
        <taxon>Actinomycetota</taxon>
        <taxon>Actinomycetes</taxon>
        <taxon>Streptosporangiales</taxon>
        <taxon>Thermomonosporaceae</taxon>
        <taxon>Actinomadura</taxon>
    </lineage>
</organism>
<feature type="domain" description="N-acetyltransferase" evidence="1">
    <location>
        <begin position="181"/>
        <end position="336"/>
    </location>
</feature>
<dbReference type="Proteomes" id="UP000316706">
    <property type="component" value="Unassembled WGS sequence"/>
</dbReference>
<dbReference type="PANTHER" id="PTHR43617">
    <property type="entry name" value="L-AMINO ACID N-ACETYLTRANSFERASE"/>
    <property type="match status" value="1"/>
</dbReference>
<protein>
    <submittedName>
        <fullName evidence="2">Mycothiol synthase</fullName>
    </submittedName>
</protein>
<name>A0A543IGM6_9ACTN</name>
<dbReference type="InterPro" id="IPR000182">
    <property type="entry name" value="GNAT_dom"/>
</dbReference>
<comment type="caution">
    <text evidence="2">The sequence shown here is derived from an EMBL/GenBank/DDBJ whole genome shotgun (WGS) entry which is preliminary data.</text>
</comment>
<dbReference type="PROSITE" id="PS51186">
    <property type="entry name" value="GNAT"/>
    <property type="match status" value="1"/>
</dbReference>
<dbReference type="CDD" id="cd04301">
    <property type="entry name" value="NAT_SF"/>
    <property type="match status" value="1"/>
</dbReference>
<dbReference type="PANTHER" id="PTHR43617:SF20">
    <property type="entry name" value="N-ALPHA-ACETYLTRANSFERASE RIMI"/>
    <property type="match status" value="1"/>
</dbReference>
<sequence>MTGDPMINHAVTGRLEGRDLEDALRLVREAGEYDEEAGFTRIPEELVRQAGDGRQTIRHLLVRGDLDDLTWDGTGGHLLAYAHLAVQDGRGLARLVVHPDYRSRGVSTLTVETVGLETGGGGWLGSGARTVRGWAYGHHPAAERLARRFGMTRVSQTWLQVRQLTGPYALELPAAPLPEGVVLDAVEGEAGDALVRECESVLSRGGLSARARQQVVSGLAAGGARGVLARRPGGEPVGLVLADAEPTVFETRRAGALRALAVARDFQGTGLGLALLTRTLAEFAARGDQVALMRIDPADDRAVRLVRRLGFERNQDDALYGFGDLTREDGAWVLPR</sequence>
<dbReference type="InterPro" id="IPR050276">
    <property type="entry name" value="MshD_Acetyltransferase"/>
</dbReference>
<proteinExistence type="predicted"/>
<gene>
    <name evidence="2" type="ORF">FHX41_3437</name>
</gene>
<dbReference type="GO" id="GO:0008999">
    <property type="term" value="F:protein-N-terminal-alanine acetyltransferase activity"/>
    <property type="evidence" value="ECO:0007669"/>
    <property type="project" value="TreeGrafter"/>
</dbReference>
<accession>A0A543IGM6</accession>
<evidence type="ECO:0000313" key="3">
    <source>
        <dbReference type="Proteomes" id="UP000316706"/>
    </source>
</evidence>
<dbReference type="AlphaFoldDB" id="A0A543IGM6"/>
<reference evidence="2 3" key="1">
    <citation type="submission" date="2019-06" db="EMBL/GenBank/DDBJ databases">
        <title>Sequencing the genomes of 1000 actinobacteria strains.</title>
        <authorList>
            <person name="Klenk H.-P."/>
        </authorList>
    </citation>
    <scope>NUCLEOTIDE SEQUENCE [LARGE SCALE GENOMIC DNA]</scope>
    <source>
        <strain evidence="2 3">DSM 45043</strain>
    </source>
</reference>
<dbReference type="InterPro" id="IPR016181">
    <property type="entry name" value="Acyl_CoA_acyltransferase"/>
</dbReference>
<dbReference type="OrthoDB" id="4688486at2"/>
<dbReference type="SUPFAM" id="SSF55729">
    <property type="entry name" value="Acyl-CoA N-acyltransferases (Nat)"/>
    <property type="match status" value="2"/>
</dbReference>
<evidence type="ECO:0000313" key="2">
    <source>
        <dbReference type="EMBL" id="TQM69729.1"/>
    </source>
</evidence>
<dbReference type="Pfam" id="PF00583">
    <property type="entry name" value="Acetyltransf_1"/>
    <property type="match status" value="1"/>
</dbReference>
<dbReference type="RefSeq" id="WP_141970094.1">
    <property type="nucleotide sequence ID" value="NZ_VFPO01000001.1"/>
</dbReference>
<dbReference type="EMBL" id="VFPO01000001">
    <property type="protein sequence ID" value="TQM69729.1"/>
    <property type="molecule type" value="Genomic_DNA"/>
</dbReference>
<keyword evidence="3" id="KW-1185">Reference proteome</keyword>
<evidence type="ECO:0000259" key="1">
    <source>
        <dbReference type="PROSITE" id="PS51186"/>
    </source>
</evidence>
<dbReference type="Gene3D" id="3.40.630.30">
    <property type="match status" value="1"/>
</dbReference>